<keyword evidence="2" id="KW-1185">Reference proteome</keyword>
<dbReference type="RefSeq" id="WP_221192066.1">
    <property type="nucleotide sequence ID" value="NZ_JACHWZ010000017.1"/>
</dbReference>
<evidence type="ECO:0008006" key="3">
    <source>
        <dbReference type="Google" id="ProtNLM"/>
    </source>
</evidence>
<evidence type="ECO:0000313" key="2">
    <source>
        <dbReference type="Proteomes" id="UP000535937"/>
    </source>
</evidence>
<dbReference type="EMBL" id="JACHWZ010000017">
    <property type="protein sequence ID" value="MBB3062539.1"/>
    <property type="molecule type" value="Genomic_DNA"/>
</dbReference>
<sequence length="113" mass="13350">MKFWRWEKGRQNTGYEKLLLLAARWPIPFDLYLLRFREGICIPPHTDRVKSGRHYRLNIVVKKAKAGGEFLCDSPIYESPRIKYFHPDISEHSVSKVQSGTRYVLSLGWVRRS</sequence>
<comment type="caution">
    <text evidence="1">The sequence shown here is derived from an EMBL/GenBank/DDBJ whole genome shotgun (WGS) entry which is preliminary data.</text>
</comment>
<name>A0A7W4WE27_9GAMM</name>
<gene>
    <name evidence="1" type="ORF">FHS09_003388</name>
</gene>
<dbReference type="Proteomes" id="UP000535937">
    <property type="component" value="Unassembled WGS sequence"/>
</dbReference>
<evidence type="ECO:0000313" key="1">
    <source>
        <dbReference type="EMBL" id="MBB3062539.1"/>
    </source>
</evidence>
<protein>
    <recommendedName>
        <fullName evidence="3">2OG-Fe(II) oxygenase</fullName>
    </recommendedName>
</protein>
<proteinExistence type="predicted"/>
<accession>A0A7W4WE27</accession>
<organism evidence="1 2">
    <name type="scientific">Microbulbifer rhizosphaerae</name>
    <dbReference type="NCBI Taxonomy" id="1562603"/>
    <lineage>
        <taxon>Bacteria</taxon>
        <taxon>Pseudomonadati</taxon>
        <taxon>Pseudomonadota</taxon>
        <taxon>Gammaproteobacteria</taxon>
        <taxon>Cellvibrionales</taxon>
        <taxon>Microbulbiferaceae</taxon>
        <taxon>Microbulbifer</taxon>
    </lineage>
</organism>
<reference evidence="1 2" key="1">
    <citation type="submission" date="2020-08" db="EMBL/GenBank/DDBJ databases">
        <title>Genomic Encyclopedia of Type Strains, Phase III (KMG-III): the genomes of soil and plant-associated and newly described type strains.</title>
        <authorList>
            <person name="Whitman W."/>
        </authorList>
    </citation>
    <scope>NUCLEOTIDE SEQUENCE [LARGE SCALE GENOMIC DNA]</scope>
    <source>
        <strain evidence="1 2">CECT 8799</strain>
    </source>
</reference>
<dbReference type="AlphaFoldDB" id="A0A7W4WE27"/>